<keyword evidence="3" id="KW-1185">Reference proteome</keyword>
<accession>A0ABY6Q5Y4</accession>
<dbReference type="SUPFAM" id="SSF52540">
    <property type="entry name" value="P-loop containing nucleoside triphosphate hydrolases"/>
    <property type="match status" value="1"/>
</dbReference>
<evidence type="ECO:0000313" key="2">
    <source>
        <dbReference type="EMBL" id="UZP74320.1"/>
    </source>
</evidence>
<dbReference type="RefSeq" id="WP_279243135.1">
    <property type="nucleotide sequence ID" value="NZ_CP036501.1"/>
</dbReference>
<organism evidence="2 3">
    <name type="scientific">Candidatus Paraluminiphilus aquimaris</name>
    <dbReference type="NCBI Taxonomy" id="2518994"/>
    <lineage>
        <taxon>Bacteria</taxon>
        <taxon>Pseudomonadati</taxon>
        <taxon>Pseudomonadota</taxon>
        <taxon>Gammaproteobacteria</taxon>
        <taxon>Cellvibrionales</taxon>
        <taxon>Halieaceae</taxon>
        <taxon>Candidatus Paraluminiphilus</taxon>
    </lineage>
</organism>
<keyword evidence="1" id="KW-0808">Transferase</keyword>
<dbReference type="PANTHER" id="PTHR12788:SF10">
    <property type="entry name" value="PROTEIN-TYROSINE SULFOTRANSFERASE"/>
    <property type="match status" value="1"/>
</dbReference>
<dbReference type="PANTHER" id="PTHR12788">
    <property type="entry name" value="PROTEIN-TYROSINE SULFOTRANSFERASE 2"/>
    <property type="match status" value="1"/>
</dbReference>
<evidence type="ECO:0000256" key="1">
    <source>
        <dbReference type="ARBA" id="ARBA00022679"/>
    </source>
</evidence>
<reference evidence="2 3" key="1">
    <citation type="submission" date="2019-02" db="EMBL/GenBank/DDBJ databases">
        <title>Halieaceae_genomes.</title>
        <authorList>
            <person name="Li S.-H."/>
        </authorList>
    </citation>
    <scope>NUCLEOTIDE SEQUENCE [LARGE SCALE GENOMIC DNA]</scope>
    <source>
        <strain evidence="2 3">JH123</strain>
    </source>
</reference>
<protein>
    <submittedName>
        <fullName evidence="2">Sulfotransferase</fullName>
    </submittedName>
</protein>
<dbReference type="EMBL" id="CP036501">
    <property type="protein sequence ID" value="UZP74320.1"/>
    <property type="molecule type" value="Genomic_DNA"/>
</dbReference>
<name>A0ABY6Q5Y4_9GAMM</name>
<dbReference type="Proteomes" id="UP001317963">
    <property type="component" value="Chromosome"/>
</dbReference>
<dbReference type="Pfam" id="PF13469">
    <property type="entry name" value="Sulfotransfer_3"/>
    <property type="match status" value="1"/>
</dbReference>
<proteinExistence type="predicted"/>
<evidence type="ECO:0000313" key="3">
    <source>
        <dbReference type="Proteomes" id="UP001317963"/>
    </source>
</evidence>
<dbReference type="InterPro" id="IPR026634">
    <property type="entry name" value="TPST-like"/>
</dbReference>
<gene>
    <name evidence="2" type="ORF">E0F26_06005</name>
</gene>
<dbReference type="Gene3D" id="3.40.50.300">
    <property type="entry name" value="P-loop containing nucleotide triphosphate hydrolases"/>
    <property type="match status" value="1"/>
</dbReference>
<dbReference type="InterPro" id="IPR027417">
    <property type="entry name" value="P-loop_NTPase"/>
</dbReference>
<sequence length="319" mass="36490">MTKGDMGHVFIVGVPRSGTTLVRDLISRHPEVAMPQDEFQLIPFLIKRFGSKAKLHDTDINRYLTIVKRSAFYHHRKADTPLGNWRPKRATLPEVISETLRHFAPKETFSDLRYVGDKTPNNLLYLEAITESFPRSKFIHVVRDPRDVALSARKAWKKSLIRAAHQWQRGVAAAYHFAQKHPDNILTVRYEDLLADSRTELLGVCNFLNLQFDESLLELTGSREKMGDAAGYPGVKTDNAGKFEAALSEHEHELFTSYIHKEMAEFGYECAKPRNTRDFSQLELAILSLYDLMGSTLRHIKDKGLIGGIRYRLAQILLR</sequence>